<keyword evidence="2 12" id="KW-1003">Cell membrane</keyword>
<evidence type="ECO:0000256" key="9">
    <source>
        <dbReference type="ARBA" id="ARBA00023303"/>
    </source>
</evidence>
<evidence type="ECO:0000256" key="8">
    <source>
        <dbReference type="ARBA" id="ARBA00023136"/>
    </source>
</evidence>
<dbReference type="GO" id="GO:0140114">
    <property type="term" value="P:cellular detoxification of fluoride"/>
    <property type="evidence" value="ECO:0007669"/>
    <property type="project" value="UniProtKB-UniRule"/>
</dbReference>
<reference evidence="13 14" key="1">
    <citation type="submission" date="2018-11" db="EMBL/GenBank/DDBJ databases">
        <title>Genomic Encyclopedia of Type Strains, Phase IV (KMG-IV): sequencing the most valuable type-strain genomes for metagenomic binning, comparative biology and taxonomic classification.</title>
        <authorList>
            <person name="Goeker M."/>
        </authorList>
    </citation>
    <scope>NUCLEOTIDE SEQUENCE [LARGE SCALE GENOMIC DNA]</scope>
    <source>
        <strain evidence="13 14">DSM 5900</strain>
    </source>
</reference>
<accession>A0A3N1MCU9</accession>
<comment type="catalytic activity">
    <reaction evidence="11">
        <text>fluoride(in) = fluoride(out)</text>
        <dbReference type="Rhea" id="RHEA:76159"/>
        <dbReference type="ChEBI" id="CHEBI:17051"/>
    </reaction>
    <physiologicalReaction direction="left-to-right" evidence="11">
        <dbReference type="Rhea" id="RHEA:76160"/>
    </physiologicalReaction>
</comment>
<keyword evidence="3" id="KW-0997">Cell inner membrane</keyword>
<sequence length="129" mass="13257">MSVTLNFILVMIGSALGGAGRYAADLFFPYAPPNSSLPVATLAVNVIGSLLAGLFIGLSLPGGPLYTTRGTLFLVTGFCGGFTTFSAFSLHTLAMLQEGEPYLALVYIGLSVVLCVIAAGIGYLIGAEM</sequence>
<protein>
    <recommendedName>
        <fullName evidence="12">Fluoride-specific ion channel FluC</fullName>
    </recommendedName>
</protein>
<feature type="binding site" evidence="12">
    <location>
        <position position="83"/>
    </location>
    <ligand>
        <name>Na(+)</name>
        <dbReference type="ChEBI" id="CHEBI:29101"/>
        <note>structural</note>
    </ligand>
</feature>
<evidence type="ECO:0000256" key="5">
    <source>
        <dbReference type="ARBA" id="ARBA00022989"/>
    </source>
</evidence>
<feature type="transmembrane region" description="Helical" evidence="12">
    <location>
        <begin position="39"/>
        <end position="60"/>
    </location>
</feature>
<evidence type="ECO:0000256" key="6">
    <source>
        <dbReference type="ARBA" id="ARBA00023053"/>
    </source>
</evidence>
<dbReference type="PANTHER" id="PTHR28259">
    <property type="entry name" value="FLUORIDE EXPORT PROTEIN 1-RELATED"/>
    <property type="match status" value="1"/>
</dbReference>
<dbReference type="OrthoDB" id="9806299at2"/>
<dbReference type="RefSeq" id="WP_123688295.1">
    <property type="nucleotide sequence ID" value="NZ_AP019700.1"/>
</dbReference>
<evidence type="ECO:0000256" key="12">
    <source>
        <dbReference type="HAMAP-Rule" id="MF_00454"/>
    </source>
</evidence>
<dbReference type="GO" id="GO:0062054">
    <property type="term" value="F:fluoride channel activity"/>
    <property type="evidence" value="ECO:0007669"/>
    <property type="project" value="UniProtKB-UniRule"/>
</dbReference>
<evidence type="ECO:0000256" key="2">
    <source>
        <dbReference type="ARBA" id="ARBA00022475"/>
    </source>
</evidence>
<keyword evidence="12" id="KW-0813">Transport</keyword>
<evidence type="ECO:0000256" key="10">
    <source>
        <dbReference type="ARBA" id="ARBA00035120"/>
    </source>
</evidence>
<dbReference type="AlphaFoldDB" id="A0A3N1MCU9"/>
<dbReference type="Pfam" id="PF02537">
    <property type="entry name" value="CRCB"/>
    <property type="match status" value="1"/>
</dbReference>
<dbReference type="GO" id="GO:0046872">
    <property type="term" value="F:metal ion binding"/>
    <property type="evidence" value="ECO:0007669"/>
    <property type="project" value="UniProtKB-KW"/>
</dbReference>
<keyword evidence="14" id="KW-1185">Reference proteome</keyword>
<dbReference type="Proteomes" id="UP000278222">
    <property type="component" value="Unassembled WGS sequence"/>
</dbReference>
<comment type="caution">
    <text evidence="13">The sequence shown here is derived from an EMBL/GenBank/DDBJ whole genome shotgun (WGS) entry which is preliminary data.</text>
</comment>
<keyword evidence="8 12" id="KW-0472">Membrane</keyword>
<evidence type="ECO:0000256" key="4">
    <source>
        <dbReference type="ARBA" id="ARBA00022692"/>
    </source>
</evidence>
<proteinExistence type="inferred from homology"/>
<feature type="transmembrane region" description="Helical" evidence="12">
    <location>
        <begin position="102"/>
        <end position="125"/>
    </location>
</feature>
<feature type="binding site" evidence="12">
    <location>
        <position position="80"/>
    </location>
    <ligand>
        <name>Na(+)</name>
        <dbReference type="ChEBI" id="CHEBI:29101"/>
        <note>structural</note>
    </ligand>
</feature>
<dbReference type="EMBL" id="RJKX01000011">
    <property type="protein sequence ID" value="ROQ01551.1"/>
    <property type="molecule type" value="Genomic_DNA"/>
</dbReference>
<evidence type="ECO:0000313" key="14">
    <source>
        <dbReference type="Proteomes" id="UP000278222"/>
    </source>
</evidence>
<evidence type="ECO:0000256" key="11">
    <source>
        <dbReference type="ARBA" id="ARBA00035585"/>
    </source>
</evidence>
<evidence type="ECO:0000313" key="13">
    <source>
        <dbReference type="EMBL" id="ROQ01551.1"/>
    </source>
</evidence>
<keyword evidence="5 12" id="KW-1133">Transmembrane helix</keyword>
<organism evidence="13 14">
    <name type="scientific">Stella humosa</name>
    <dbReference type="NCBI Taxonomy" id="94"/>
    <lineage>
        <taxon>Bacteria</taxon>
        <taxon>Pseudomonadati</taxon>
        <taxon>Pseudomonadota</taxon>
        <taxon>Alphaproteobacteria</taxon>
        <taxon>Rhodospirillales</taxon>
        <taxon>Stellaceae</taxon>
        <taxon>Stella</taxon>
    </lineage>
</organism>
<keyword evidence="6 12" id="KW-0915">Sodium</keyword>
<dbReference type="InterPro" id="IPR003691">
    <property type="entry name" value="FluC"/>
</dbReference>
<feature type="transmembrane region" description="Helical" evidence="12">
    <location>
        <begin position="72"/>
        <end position="96"/>
    </location>
</feature>
<comment type="subcellular location">
    <subcellularLocation>
        <location evidence="1 12">Cell membrane</location>
        <topology evidence="1 12">Multi-pass membrane protein</topology>
    </subcellularLocation>
</comment>
<name>A0A3N1MCU9_9PROT</name>
<comment type="similarity">
    <text evidence="10 12">Belongs to the fluoride channel Fluc/FEX (TC 1.A.43) family.</text>
</comment>
<evidence type="ECO:0000256" key="3">
    <source>
        <dbReference type="ARBA" id="ARBA00022519"/>
    </source>
</evidence>
<keyword evidence="9 12" id="KW-0407">Ion channel</keyword>
<keyword evidence="12" id="KW-0479">Metal-binding</keyword>
<dbReference type="PANTHER" id="PTHR28259:SF1">
    <property type="entry name" value="FLUORIDE EXPORT PROTEIN 1-RELATED"/>
    <property type="match status" value="1"/>
</dbReference>
<keyword evidence="4 12" id="KW-0812">Transmembrane</keyword>
<dbReference type="GO" id="GO:0005886">
    <property type="term" value="C:plasma membrane"/>
    <property type="evidence" value="ECO:0007669"/>
    <property type="project" value="UniProtKB-SubCell"/>
</dbReference>
<keyword evidence="7 12" id="KW-0406">Ion transport</keyword>
<comment type="function">
    <text evidence="12">Fluoride-specific ion channel. Important for reducing fluoride concentration in the cell, thus reducing its toxicity.</text>
</comment>
<gene>
    <name evidence="12" type="primary">fluC</name>
    <name evidence="12" type="synonym">crcB</name>
    <name evidence="13" type="ORF">EDC65_0731</name>
</gene>
<evidence type="ECO:0000256" key="7">
    <source>
        <dbReference type="ARBA" id="ARBA00023065"/>
    </source>
</evidence>
<dbReference type="HAMAP" id="MF_00454">
    <property type="entry name" value="FluC"/>
    <property type="match status" value="1"/>
</dbReference>
<evidence type="ECO:0000256" key="1">
    <source>
        <dbReference type="ARBA" id="ARBA00004651"/>
    </source>
</evidence>
<comment type="activity regulation">
    <text evidence="12">Na(+) is not transported, but it plays an essential structural role and its presence is essential for fluoride channel function.</text>
</comment>